<protein>
    <submittedName>
        <fullName evidence="3">Stage III sporulation protein AF (Spore_III_AF)</fullName>
    </submittedName>
</protein>
<evidence type="ECO:0000313" key="3">
    <source>
        <dbReference type="EMBL" id="VYS75821.1"/>
    </source>
</evidence>
<accession>A0A6N2R6V3</accession>
<evidence type="ECO:0000256" key="1">
    <source>
        <dbReference type="SAM" id="MobiDB-lite"/>
    </source>
</evidence>
<dbReference type="EMBL" id="CACRST010000006">
    <property type="protein sequence ID" value="VYS75821.1"/>
    <property type="molecule type" value="Genomic_DNA"/>
</dbReference>
<dbReference type="InterPro" id="IPR014245">
    <property type="entry name" value="Spore_III_AF"/>
</dbReference>
<feature type="compositionally biased region" description="Low complexity" evidence="1">
    <location>
        <begin position="170"/>
        <end position="179"/>
    </location>
</feature>
<keyword evidence="2" id="KW-0812">Transmembrane</keyword>
<dbReference type="Pfam" id="PF09581">
    <property type="entry name" value="Spore_III_AF"/>
    <property type="match status" value="1"/>
</dbReference>
<feature type="transmembrane region" description="Helical" evidence="2">
    <location>
        <begin position="38"/>
        <end position="56"/>
    </location>
</feature>
<proteinExistence type="predicted"/>
<gene>
    <name evidence="3" type="ORF">BGLFYP119_00481</name>
</gene>
<keyword evidence="2" id="KW-0472">Membrane</keyword>
<keyword evidence="2" id="KW-1133">Transmembrane helix</keyword>
<feature type="region of interest" description="Disordered" evidence="1">
    <location>
        <begin position="163"/>
        <end position="190"/>
    </location>
</feature>
<feature type="compositionally biased region" description="Basic and acidic residues" evidence="1">
    <location>
        <begin position="180"/>
        <end position="190"/>
    </location>
</feature>
<dbReference type="RefSeq" id="WP_156352430.1">
    <property type="nucleotide sequence ID" value="NZ_CACRST010000006.1"/>
</dbReference>
<name>A0A6N2R6V3_9FIRM</name>
<reference evidence="3" key="1">
    <citation type="submission" date="2019-11" db="EMBL/GenBank/DDBJ databases">
        <authorList>
            <person name="Feng L."/>
        </authorList>
    </citation>
    <scope>NUCLEOTIDE SEQUENCE</scope>
    <source>
        <strain evidence="3">BgluceraseaLFYP119</strain>
    </source>
</reference>
<evidence type="ECO:0000256" key="2">
    <source>
        <dbReference type="SAM" id="Phobius"/>
    </source>
</evidence>
<dbReference type="AlphaFoldDB" id="A0A6N2R6V3"/>
<sequence length="190" mass="21724">MKEEIYVWMKNLAVFYILFTAVLYLVPDLKYQRYIRSFMGLLMIYMLCVPVFGLLGKGEELTEKFFYTFQQEMQEMKKLESEELQYFFLNEGYEQEAAGEIADFLQKSGINPVNTAVHIEGKQLFVELTFAQEISREQEGGIRDGLRESFGIAEENCQIYDGKNVGTAMDGSSPSGASSDSDRSSGEKRQ</sequence>
<organism evidence="3">
    <name type="scientific">Blautia glucerasea</name>
    <dbReference type="NCBI Taxonomy" id="536633"/>
    <lineage>
        <taxon>Bacteria</taxon>
        <taxon>Bacillati</taxon>
        <taxon>Bacillota</taxon>
        <taxon>Clostridia</taxon>
        <taxon>Lachnospirales</taxon>
        <taxon>Lachnospiraceae</taxon>
        <taxon>Blautia</taxon>
    </lineage>
</organism>
<feature type="transmembrane region" description="Helical" evidence="2">
    <location>
        <begin position="6"/>
        <end position="26"/>
    </location>
</feature>